<dbReference type="Proteomes" id="UP001642540">
    <property type="component" value="Unassembled WGS sequence"/>
</dbReference>
<gene>
    <name evidence="2" type="ORF">ODALV1_LOCUS27406</name>
</gene>
<name>A0ABP1RXT3_9HEXA</name>
<evidence type="ECO:0000256" key="1">
    <source>
        <dbReference type="SAM" id="MobiDB-lite"/>
    </source>
</evidence>
<accession>A0ABP1RXT3</accession>
<organism evidence="2 3">
    <name type="scientific">Orchesella dallaii</name>
    <dbReference type="NCBI Taxonomy" id="48710"/>
    <lineage>
        <taxon>Eukaryota</taxon>
        <taxon>Metazoa</taxon>
        <taxon>Ecdysozoa</taxon>
        <taxon>Arthropoda</taxon>
        <taxon>Hexapoda</taxon>
        <taxon>Collembola</taxon>
        <taxon>Entomobryomorpha</taxon>
        <taxon>Entomobryoidea</taxon>
        <taxon>Orchesellidae</taxon>
        <taxon>Orchesellinae</taxon>
        <taxon>Orchesella</taxon>
    </lineage>
</organism>
<keyword evidence="3" id="KW-1185">Reference proteome</keyword>
<evidence type="ECO:0000313" key="3">
    <source>
        <dbReference type="Proteomes" id="UP001642540"/>
    </source>
</evidence>
<feature type="region of interest" description="Disordered" evidence="1">
    <location>
        <begin position="85"/>
        <end position="113"/>
    </location>
</feature>
<evidence type="ECO:0000313" key="2">
    <source>
        <dbReference type="EMBL" id="CAL8138525.1"/>
    </source>
</evidence>
<feature type="region of interest" description="Disordered" evidence="1">
    <location>
        <begin position="138"/>
        <end position="161"/>
    </location>
</feature>
<feature type="compositionally biased region" description="Polar residues" evidence="1">
    <location>
        <begin position="96"/>
        <end position="106"/>
    </location>
</feature>
<sequence>MHIRKINECRDFEDEGEEASKIFHFLRSCRNWIEGIEIETQKNEIQQILSIDCYLLHYSERLDEHPRNYWYLDKDGCATDNRLPPPIRSDDENGALTPTNNSTTTVIHPPTNGNTNTNINHMINNNSQETQVVKKVIDQSHIVSPSPPQSPPPSPSSPAIQ</sequence>
<protein>
    <submittedName>
        <fullName evidence="2">Uncharacterized protein</fullName>
    </submittedName>
</protein>
<comment type="caution">
    <text evidence="2">The sequence shown here is derived from an EMBL/GenBank/DDBJ whole genome shotgun (WGS) entry which is preliminary data.</text>
</comment>
<feature type="compositionally biased region" description="Pro residues" evidence="1">
    <location>
        <begin position="145"/>
        <end position="161"/>
    </location>
</feature>
<dbReference type="EMBL" id="CAXLJM020000124">
    <property type="protein sequence ID" value="CAL8138525.1"/>
    <property type="molecule type" value="Genomic_DNA"/>
</dbReference>
<proteinExistence type="predicted"/>
<reference evidence="2 3" key="1">
    <citation type="submission" date="2024-08" db="EMBL/GenBank/DDBJ databases">
        <authorList>
            <person name="Cucini C."/>
            <person name="Frati F."/>
        </authorList>
    </citation>
    <scope>NUCLEOTIDE SEQUENCE [LARGE SCALE GENOMIC DNA]</scope>
</reference>